<name>A0ABR8T034_9BACL</name>
<keyword evidence="2" id="KW-1185">Reference proteome</keyword>
<protein>
    <submittedName>
        <fullName evidence="1">Uncharacterized protein</fullName>
    </submittedName>
</protein>
<comment type="caution">
    <text evidence="1">The sequence shown here is derived from an EMBL/GenBank/DDBJ whole genome shotgun (WGS) entry which is preliminary data.</text>
</comment>
<accession>A0ABR8T034</accession>
<evidence type="ECO:0000313" key="2">
    <source>
        <dbReference type="Proteomes" id="UP000608071"/>
    </source>
</evidence>
<dbReference type="EMBL" id="JACSQL010000005">
    <property type="protein sequence ID" value="MBD7969125.1"/>
    <property type="molecule type" value="Genomic_DNA"/>
</dbReference>
<proteinExistence type="predicted"/>
<organism evidence="1 2">
    <name type="scientific">Paenibacillus gallinarum</name>
    <dbReference type="NCBI Taxonomy" id="2762232"/>
    <lineage>
        <taxon>Bacteria</taxon>
        <taxon>Bacillati</taxon>
        <taxon>Bacillota</taxon>
        <taxon>Bacilli</taxon>
        <taxon>Bacillales</taxon>
        <taxon>Paenibacillaceae</taxon>
        <taxon>Paenibacillus</taxon>
    </lineage>
</organism>
<dbReference type="RefSeq" id="WP_191800805.1">
    <property type="nucleotide sequence ID" value="NZ_JACSQL010000005.1"/>
</dbReference>
<dbReference type="Proteomes" id="UP000608071">
    <property type="component" value="Unassembled WGS sequence"/>
</dbReference>
<gene>
    <name evidence="1" type="ORF">H9647_13690</name>
</gene>
<reference evidence="1 2" key="1">
    <citation type="submission" date="2020-08" db="EMBL/GenBank/DDBJ databases">
        <title>A Genomic Blueprint of the Chicken Gut Microbiome.</title>
        <authorList>
            <person name="Gilroy R."/>
            <person name="Ravi A."/>
            <person name="Getino M."/>
            <person name="Pursley I."/>
            <person name="Horton D.L."/>
            <person name="Alikhan N.-F."/>
            <person name="Baker D."/>
            <person name="Gharbi K."/>
            <person name="Hall N."/>
            <person name="Watson M."/>
            <person name="Adriaenssens E.M."/>
            <person name="Foster-Nyarko E."/>
            <person name="Jarju S."/>
            <person name="Secka A."/>
            <person name="Antonio M."/>
            <person name="Oren A."/>
            <person name="Chaudhuri R."/>
            <person name="La Ragione R.M."/>
            <person name="Hildebrand F."/>
            <person name="Pallen M.J."/>
        </authorList>
    </citation>
    <scope>NUCLEOTIDE SEQUENCE [LARGE SCALE GENOMIC DNA]</scope>
    <source>
        <strain evidence="1 2">Sa2BVA9</strain>
    </source>
</reference>
<evidence type="ECO:0000313" key="1">
    <source>
        <dbReference type="EMBL" id="MBD7969125.1"/>
    </source>
</evidence>
<sequence length="185" mass="21417">MKQSPVILNKKVTVPRKTKFKSSSHVHVKKKCHLEVIKHADDCACHKPVTKHKFHRDRCFQIIDGVKPLIQLRLAGLNHGLNFELFRHIGNVVVIEVVSGEKVEKIRGVLSQVGTDYVDIKKADGKVVTILQQHIHKIEWFGRKKNPHHTGHHAGHHADYIDEYGDENYDENYNEMYDETYDVEE</sequence>